<name>A0A6P0HHA1_9ACTN</name>
<dbReference type="Proteomes" id="UP000468687">
    <property type="component" value="Unassembled WGS sequence"/>
</dbReference>
<dbReference type="AlphaFoldDB" id="A0A6P0HHA1"/>
<dbReference type="EMBL" id="JAAGXA010000003">
    <property type="protein sequence ID" value="NEN77650.1"/>
    <property type="molecule type" value="Genomic_DNA"/>
</dbReference>
<accession>A0A6P0HHA1</accession>
<keyword evidence="2" id="KW-1185">Reference proteome</keyword>
<gene>
    <name evidence="1" type="ORF">G3T38_05090</name>
</gene>
<dbReference type="SUPFAM" id="SSF53756">
    <property type="entry name" value="UDP-Glycosyltransferase/glycogen phosphorylase"/>
    <property type="match status" value="1"/>
</dbReference>
<comment type="caution">
    <text evidence="1">The sequence shown here is derived from an EMBL/GenBank/DDBJ whole genome shotgun (WGS) entry which is preliminary data.</text>
</comment>
<organism evidence="1 2">
    <name type="scientific">Nocardioides zeae</name>
    <dbReference type="NCBI Taxonomy" id="1457234"/>
    <lineage>
        <taxon>Bacteria</taxon>
        <taxon>Bacillati</taxon>
        <taxon>Actinomycetota</taxon>
        <taxon>Actinomycetes</taxon>
        <taxon>Propionibacteriales</taxon>
        <taxon>Nocardioidaceae</taxon>
        <taxon>Nocardioides</taxon>
    </lineage>
</organism>
<evidence type="ECO:0000313" key="2">
    <source>
        <dbReference type="Proteomes" id="UP000468687"/>
    </source>
</evidence>
<dbReference type="RefSeq" id="WP_163771033.1">
    <property type="nucleotide sequence ID" value="NZ_JAAGXA010000003.1"/>
</dbReference>
<evidence type="ECO:0008006" key="3">
    <source>
        <dbReference type="Google" id="ProtNLM"/>
    </source>
</evidence>
<reference evidence="1 2" key="1">
    <citation type="journal article" date="2014" name="Int. J. Syst. Evol. Microbiol.">
        <title>Nocardioides zeae sp. nov., isolated from the stem of Zea mays.</title>
        <authorList>
            <person name="Glaeser S.P."/>
            <person name="McInroy J.A."/>
            <person name="Busse H.J."/>
            <person name="Kampfer P."/>
        </authorList>
    </citation>
    <scope>NUCLEOTIDE SEQUENCE [LARGE SCALE GENOMIC DNA]</scope>
    <source>
        <strain evidence="1 2">JCM 30728</strain>
    </source>
</reference>
<sequence>MGDLPVTLALGDEAHGVTRFALEVARWTGAPVARRSVDLRPGSRVHLHVTDRVLGRSPEAAVLAVRELGAGHDLTVTLHDVPQPTDGDAFLRRVECYRAVLGAATGWVVSSHHERALVARWCHPRTSGHVVPLPVVPLSGVPLSGVPLDGAAGGPLSVGVFGFVYPGKGHAEALAAIAALPRATASGPVELRVLGAAAAGHAADLEALVRRGQALGVPVRVTGRVPEHAVAGALRDVTVPVVAHRNVSASGSQNSWIAAGRRPLVRDGVYAREMAALRPGTTSLFTDAGLAGAVAGALADPSSTWLSAGTSVGPGPAEVAAAYRGWWRRLAEEAA</sequence>
<dbReference type="Gene3D" id="3.40.50.2000">
    <property type="entry name" value="Glycogen Phosphorylase B"/>
    <property type="match status" value="1"/>
</dbReference>
<protein>
    <recommendedName>
        <fullName evidence="3">Glycosyltransferase family 4 protein</fullName>
    </recommendedName>
</protein>
<proteinExistence type="predicted"/>
<evidence type="ECO:0000313" key="1">
    <source>
        <dbReference type="EMBL" id="NEN77650.1"/>
    </source>
</evidence>